<dbReference type="EMBL" id="BTGU01000003">
    <property type="protein sequence ID" value="GMN32138.1"/>
    <property type="molecule type" value="Genomic_DNA"/>
</dbReference>
<sequence length="90" mass="10142">MEIEGRKTEFRHSLATSSVAHYFHREVRVFDIEEEEKGDDRACLYKMVSVIKIPIAKPRGVGEVERLYLVESGGSIAFDGGRQCELPLSA</sequence>
<evidence type="ECO:0000313" key="1">
    <source>
        <dbReference type="EMBL" id="GMN32138.1"/>
    </source>
</evidence>
<dbReference type="AlphaFoldDB" id="A0AA88CRK0"/>
<proteinExistence type="predicted"/>
<evidence type="ECO:0000313" key="2">
    <source>
        <dbReference type="Proteomes" id="UP001187192"/>
    </source>
</evidence>
<reference evidence="1" key="1">
    <citation type="submission" date="2023-07" db="EMBL/GenBank/DDBJ databases">
        <title>draft genome sequence of fig (Ficus carica).</title>
        <authorList>
            <person name="Takahashi T."/>
            <person name="Nishimura K."/>
        </authorList>
    </citation>
    <scope>NUCLEOTIDE SEQUENCE</scope>
</reference>
<organism evidence="1 2">
    <name type="scientific">Ficus carica</name>
    <name type="common">Common fig</name>
    <dbReference type="NCBI Taxonomy" id="3494"/>
    <lineage>
        <taxon>Eukaryota</taxon>
        <taxon>Viridiplantae</taxon>
        <taxon>Streptophyta</taxon>
        <taxon>Embryophyta</taxon>
        <taxon>Tracheophyta</taxon>
        <taxon>Spermatophyta</taxon>
        <taxon>Magnoliopsida</taxon>
        <taxon>eudicotyledons</taxon>
        <taxon>Gunneridae</taxon>
        <taxon>Pentapetalae</taxon>
        <taxon>rosids</taxon>
        <taxon>fabids</taxon>
        <taxon>Rosales</taxon>
        <taxon>Moraceae</taxon>
        <taxon>Ficeae</taxon>
        <taxon>Ficus</taxon>
    </lineage>
</organism>
<dbReference type="Proteomes" id="UP001187192">
    <property type="component" value="Unassembled WGS sequence"/>
</dbReference>
<accession>A0AA88CRK0</accession>
<name>A0AA88CRK0_FICCA</name>
<comment type="caution">
    <text evidence="1">The sequence shown here is derived from an EMBL/GenBank/DDBJ whole genome shotgun (WGS) entry which is preliminary data.</text>
</comment>
<protein>
    <submittedName>
        <fullName evidence="1">Uncharacterized protein</fullName>
    </submittedName>
</protein>
<keyword evidence="2" id="KW-1185">Reference proteome</keyword>
<gene>
    <name evidence="1" type="ORF">TIFTF001_003546</name>
</gene>